<dbReference type="PROSITE" id="PS50297">
    <property type="entry name" value="ANK_REP_REGION"/>
    <property type="match status" value="9"/>
</dbReference>
<feature type="transmembrane region" description="Helical" evidence="2">
    <location>
        <begin position="17"/>
        <end position="38"/>
    </location>
</feature>
<comment type="caution">
    <text evidence="3">The sequence shown here is derived from an EMBL/GenBank/DDBJ whole genome shotgun (WGS) entry which is preliminary data.</text>
</comment>
<feature type="repeat" description="ANK" evidence="1">
    <location>
        <begin position="685"/>
        <end position="717"/>
    </location>
</feature>
<feature type="repeat" description="ANK" evidence="1">
    <location>
        <begin position="487"/>
        <end position="519"/>
    </location>
</feature>
<dbReference type="Proteomes" id="UP000559256">
    <property type="component" value="Unassembled WGS sequence"/>
</dbReference>
<dbReference type="PANTHER" id="PTHR46224:SF64">
    <property type="entry name" value="IQ MOTIF AND ANKYRIN REPEAT DOMAIN-CONTAINING PROTEIN 1"/>
    <property type="match status" value="1"/>
</dbReference>
<feature type="transmembrane region" description="Helical" evidence="2">
    <location>
        <begin position="186"/>
        <end position="206"/>
    </location>
</feature>
<dbReference type="AlphaFoldDB" id="A0A8H5CLH2"/>
<feature type="repeat" description="ANK" evidence="1">
    <location>
        <begin position="553"/>
        <end position="585"/>
    </location>
</feature>
<feature type="repeat" description="ANK" evidence="1">
    <location>
        <begin position="520"/>
        <end position="552"/>
    </location>
</feature>
<feature type="transmembrane region" description="Helical" evidence="2">
    <location>
        <begin position="310"/>
        <end position="328"/>
    </location>
</feature>
<name>A0A8H5CLH2_9AGAR</name>
<feature type="repeat" description="ANK" evidence="1">
    <location>
        <begin position="619"/>
        <end position="651"/>
    </location>
</feature>
<dbReference type="PROSITE" id="PS50088">
    <property type="entry name" value="ANK_REPEAT"/>
    <property type="match status" value="9"/>
</dbReference>
<dbReference type="Gene3D" id="1.25.40.20">
    <property type="entry name" value="Ankyrin repeat-containing domain"/>
    <property type="match status" value="1"/>
</dbReference>
<keyword evidence="2" id="KW-0812">Transmembrane</keyword>
<proteinExistence type="predicted"/>
<feature type="transmembrane region" description="Helical" evidence="2">
    <location>
        <begin position="81"/>
        <end position="103"/>
    </location>
</feature>
<feature type="repeat" description="ANK" evidence="1">
    <location>
        <begin position="418"/>
        <end position="450"/>
    </location>
</feature>
<keyword evidence="1" id="KW-0040">ANK repeat</keyword>
<feature type="transmembrane region" description="Helical" evidence="2">
    <location>
        <begin position="246"/>
        <end position="271"/>
    </location>
</feature>
<keyword evidence="4" id="KW-1185">Reference proteome</keyword>
<dbReference type="OrthoDB" id="3047534at2759"/>
<dbReference type="Pfam" id="PF00023">
    <property type="entry name" value="Ank"/>
    <property type="match status" value="2"/>
</dbReference>
<feature type="repeat" description="ANK" evidence="1">
    <location>
        <begin position="652"/>
        <end position="684"/>
    </location>
</feature>
<dbReference type="EMBL" id="JAACJM010000131">
    <property type="protein sequence ID" value="KAF5343939.1"/>
    <property type="molecule type" value="Genomic_DNA"/>
</dbReference>
<evidence type="ECO:0000313" key="3">
    <source>
        <dbReference type="EMBL" id="KAF5343939.1"/>
    </source>
</evidence>
<sequence length="746" mass="81813">MSTSTDCLLSDPDISGIGVRIAIYIQNLLSFIPAILAIRDGKVSLNELESAETQSTTILLTAFAILISAMVQVARHGLSSFQASIVLNLSWMNNTNTFIYFLLYIHHKSQRGEEGVEPIMPTWSAWIQHTRDRLSLRSVTAEVRGLLQLFRTKEEQLSVDLEKQSPSNQDTKSPPQSLIKNFFERIVLLLGSLHLTLMAVLGIWMWSNPGSFGALGSCPTSINSLSMVILGPRVSLGSGGLHGWSLAIYSLFLVPGLNLVIPAAFFLLVYIGYQYLHGKYQAWHVSEEGMKGKEKGMKEKEKENEDQSSIVPIIIGMVFLIAINLVFIVDTELTLQQNIDTDGSNWTFGQVLAMVLIAVPLRDVVESSMQWREKRIEERMEKQNRLKREIGGQAKEMDAALSWVRRGANVNVKVEGYECVTALQVVSFHGNEDIVKILLDKGADPNIQGENVGNMGQPFGQLYIKKHKEIVKLLLEKGASPNVQGGEYGTALQAASYWGYKEIVKLLLDKGADPNVQSGEYGTALQAASCWGNKEIVELLFDKGADPNIQGGQHWTALQAASYDGDKEVVKLLLEKGAEPNIQGGDYGTALQAASYKRHREIVKLLFDKGADPNIQGGKHWTALQAASYDGDKQVVKLLLENGADPNIQGGQYGTALQTASCWGHKEIVELLFDKGADPNIQGGQYGTALQVASQKGHKEIVKLLLDKGADPNIQGGEYGTALQAASQKGHEEIVKLLLEKGASQM</sequence>
<dbReference type="SMART" id="SM00248">
    <property type="entry name" value="ANK"/>
    <property type="match status" value="10"/>
</dbReference>
<feature type="transmembrane region" description="Helical" evidence="2">
    <location>
        <begin position="58"/>
        <end position="75"/>
    </location>
</feature>
<keyword evidence="2" id="KW-1133">Transmembrane helix</keyword>
<dbReference type="InterPro" id="IPR002110">
    <property type="entry name" value="Ankyrin_rpt"/>
</dbReference>
<dbReference type="InterPro" id="IPR036770">
    <property type="entry name" value="Ankyrin_rpt-contain_sf"/>
</dbReference>
<feature type="repeat" description="ANK" evidence="1">
    <location>
        <begin position="718"/>
        <end position="746"/>
    </location>
</feature>
<protein>
    <submittedName>
        <fullName evidence="3">Uncharacterized protein</fullName>
    </submittedName>
</protein>
<evidence type="ECO:0000256" key="1">
    <source>
        <dbReference type="PROSITE-ProRule" id="PRU00023"/>
    </source>
</evidence>
<dbReference type="InterPro" id="IPR051616">
    <property type="entry name" value="Cul2-RING_E3_ligase_SR"/>
</dbReference>
<feature type="repeat" description="ANK" evidence="1">
    <location>
        <begin position="586"/>
        <end position="618"/>
    </location>
</feature>
<gene>
    <name evidence="3" type="ORF">D9758_012147</name>
</gene>
<keyword evidence="2" id="KW-0472">Membrane</keyword>
<organism evidence="3 4">
    <name type="scientific">Tetrapyrgos nigripes</name>
    <dbReference type="NCBI Taxonomy" id="182062"/>
    <lineage>
        <taxon>Eukaryota</taxon>
        <taxon>Fungi</taxon>
        <taxon>Dikarya</taxon>
        <taxon>Basidiomycota</taxon>
        <taxon>Agaricomycotina</taxon>
        <taxon>Agaricomycetes</taxon>
        <taxon>Agaricomycetidae</taxon>
        <taxon>Agaricales</taxon>
        <taxon>Marasmiineae</taxon>
        <taxon>Marasmiaceae</taxon>
        <taxon>Tetrapyrgos</taxon>
    </lineage>
</organism>
<dbReference type="Pfam" id="PF12796">
    <property type="entry name" value="Ank_2"/>
    <property type="match status" value="3"/>
</dbReference>
<accession>A0A8H5CLH2</accession>
<dbReference type="PANTHER" id="PTHR46224">
    <property type="entry name" value="ANKYRIN REPEAT FAMILY PROTEIN"/>
    <property type="match status" value="1"/>
</dbReference>
<evidence type="ECO:0000313" key="4">
    <source>
        <dbReference type="Proteomes" id="UP000559256"/>
    </source>
</evidence>
<dbReference type="SUPFAM" id="SSF48403">
    <property type="entry name" value="Ankyrin repeat"/>
    <property type="match status" value="1"/>
</dbReference>
<evidence type="ECO:0000256" key="2">
    <source>
        <dbReference type="SAM" id="Phobius"/>
    </source>
</evidence>
<reference evidence="3 4" key="1">
    <citation type="journal article" date="2020" name="ISME J.">
        <title>Uncovering the hidden diversity of litter-decomposition mechanisms in mushroom-forming fungi.</title>
        <authorList>
            <person name="Floudas D."/>
            <person name="Bentzer J."/>
            <person name="Ahren D."/>
            <person name="Johansson T."/>
            <person name="Persson P."/>
            <person name="Tunlid A."/>
        </authorList>
    </citation>
    <scope>NUCLEOTIDE SEQUENCE [LARGE SCALE GENOMIC DNA]</scope>
    <source>
        <strain evidence="3 4">CBS 291.85</strain>
    </source>
</reference>